<keyword evidence="4" id="KW-0227">DNA damage</keyword>
<comment type="caution">
    <text evidence="15">The sequence shown here is derived from an EMBL/GenBank/DDBJ whole genome shotgun (WGS) entry which is preliminary data.</text>
</comment>
<dbReference type="InterPro" id="IPR027417">
    <property type="entry name" value="P-loop_NTPase"/>
</dbReference>
<dbReference type="GO" id="GO:0016818">
    <property type="term" value="F:hydrolase activity, acting on acid anhydrides, in phosphorus-containing anhydrides"/>
    <property type="evidence" value="ECO:0007669"/>
    <property type="project" value="InterPro"/>
</dbReference>
<keyword evidence="10" id="KW-0238">DNA-binding</keyword>
<keyword evidence="8" id="KW-0408">Iron</keyword>
<dbReference type="Gene3D" id="3.90.320.10">
    <property type="match status" value="1"/>
</dbReference>
<keyword evidence="2" id="KW-0479">Metal-binding</keyword>
<dbReference type="InterPro" id="IPR011545">
    <property type="entry name" value="DEAD/DEAH_box_helicase_dom"/>
</dbReference>
<gene>
    <name evidence="15" type="ORF">C4F51_11530</name>
</gene>
<evidence type="ECO:0000256" key="13">
    <source>
        <dbReference type="ARBA" id="ARBA00038058"/>
    </source>
</evidence>
<dbReference type="GO" id="GO:0006281">
    <property type="term" value="P:DNA repair"/>
    <property type="evidence" value="ECO:0007669"/>
    <property type="project" value="UniProtKB-KW"/>
</dbReference>
<evidence type="ECO:0000256" key="6">
    <source>
        <dbReference type="ARBA" id="ARBA00022806"/>
    </source>
</evidence>
<evidence type="ECO:0000256" key="4">
    <source>
        <dbReference type="ARBA" id="ARBA00022763"/>
    </source>
</evidence>
<dbReference type="RefSeq" id="WP_193909893.1">
    <property type="nucleotide sequence ID" value="NZ_PRDL01000001.1"/>
</dbReference>
<dbReference type="PANTHER" id="PTHR11472">
    <property type="entry name" value="DNA REPAIR DEAD HELICASE RAD3/XP-D SUBFAMILY MEMBER"/>
    <property type="match status" value="1"/>
</dbReference>
<dbReference type="GO" id="GO:0003678">
    <property type="term" value="F:DNA helicase activity"/>
    <property type="evidence" value="ECO:0007669"/>
    <property type="project" value="InterPro"/>
</dbReference>
<dbReference type="PROSITE" id="PS51193">
    <property type="entry name" value="HELICASE_ATP_BIND_2"/>
    <property type="match status" value="1"/>
</dbReference>
<evidence type="ECO:0000256" key="12">
    <source>
        <dbReference type="ARBA" id="ARBA00023235"/>
    </source>
</evidence>
<dbReference type="GO" id="GO:0005524">
    <property type="term" value="F:ATP binding"/>
    <property type="evidence" value="ECO:0007669"/>
    <property type="project" value="UniProtKB-KW"/>
</dbReference>
<dbReference type="Gene3D" id="1.10.275.30">
    <property type="match status" value="1"/>
</dbReference>
<evidence type="ECO:0000256" key="7">
    <source>
        <dbReference type="ARBA" id="ARBA00022840"/>
    </source>
</evidence>
<evidence type="ECO:0000313" key="16">
    <source>
        <dbReference type="Proteomes" id="UP000652567"/>
    </source>
</evidence>
<evidence type="ECO:0000256" key="2">
    <source>
        <dbReference type="ARBA" id="ARBA00022723"/>
    </source>
</evidence>
<keyword evidence="3" id="KW-0547">Nucleotide-binding</keyword>
<dbReference type="SMART" id="SM00488">
    <property type="entry name" value="DEXDc2"/>
    <property type="match status" value="1"/>
</dbReference>
<dbReference type="InterPro" id="IPR010614">
    <property type="entry name" value="RAD3-like_helicase_DEAD"/>
</dbReference>
<dbReference type="InterPro" id="IPR011604">
    <property type="entry name" value="PDDEXK-like_dom_sf"/>
</dbReference>
<dbReference type="Pfam" id="PF13307">
    <property type="entry name" value="Helicase_C_2"/>
    <property type="match status" value="1"/>
</dbReference>
<comment type="similarity">
    <text evidence="13">Belongs to the helicase family. DinG subfamily.</text>
</comment>
<evidence type="ECO:0000259" key="14">
    <source>
        <dbReference type="PROSITE" id="PS51193"/>
    </source>
</evidence>
<keyword evidence="9" id="KW-0411">Iron-sulfur</keyword>
<dbReference type="GO" id="GO:0051539">
    <property type="term" value="F:4 iron, 4 sulfur cluster binding"/>
    <property type="evidence" value="ECO:0007669"/>
    <property type="project" value="UniProtKB-KW"/>
</dbReference>
<dbReference type="Gene3D" id="3.40.50.300">
    <property type="entry name" value="P-loop containing nucleotide triphosphate hydrolases"/>
    <property type="match status" value="2"/>
</dbReference>
<keyword evidence="1" id="KW-0004">4Fe-4S</keyword>
<dbReference type="GO" id="GO:0003677">
    <property type="term" value="F:DNA binding"/>
    <property type="evidence" value="ECO:0007669"/>
    <property type="project" value="UniProtKB-KW"/>
</dbReference>
<reference evidence="15" key="1">
    <citation type="submission" date="2018-07" db="EMBL/GenBank/DDBJ databases">
        <title>Genome assembly of strain Ka43.</title>
        <authorList>
            <person name="Kukolya J."/>
            <person name="Nagy I."/>
            <person name="Horvath B."/>
            <person name="Toth A."/>
        </authorList>
    </citation>
    <scope>NUCLEOTIDE SEQUENCE</scope>
    <source>
        <strain evidence="15">KB43</strain>
    </source>
</reference>
<keyword evidence="11" id="KW-0234">DNA repair</keyword>
<dbReference type="SMART" id="SM00491">
    <property type="entry name" value="HELICc2"/>
    <property type="match status" value="1"/>
</dbReference>
<dbReference type="Pfam" id="PF06733">
    <property type="entry name" value="DEAD_2"/>
    <property type="match status" value="1"/>
</dbReference>
<dbReference type="EMBL" id="PRDL01000001">
    <property type="protein sequence ID" value="MBE8717815.1"/>
    <property type="molecule type" value="Genomic_DNA"/>
</dbReference>
<dbReference type="InterPro" id="IPR006554">
    <property type="entry name" value="Helicase-like_DEXD_c2"/>
</dbReference>
<dbReference type="InterPro" id="IPR014013">
    <property type="entry name" value="Helic_SF1/SF2_ATP-bd_DinG/Rad3"/>
</dbReference>
<dbReference type="SUPFAM" id="SSF52540">
    <property type="entry name" value="P-loop containing nucleoside triphosphate hydrolases"/>
    <property type="match status" value="1"/>
</dbReference>
<evidence type="ECO:0000256" key="8">
    <source>
        <dbReference type="ARBA" id="ARBA00023004"/>
    </source>
</evidence>
<feature type="domain" description="Helicase ATP-binding" evidence="14">
    <location>
        <begin position="178"/>
        <end position="443"/>
    </location>
</feature>
<dbReference type="Proteomes" id="UP000652567">
    <property type="component" value="Unassembled WGS sequence"/>
</dbReference>
<dbReference type="InterPro" id="IPR006555">
    <property type="entry name" value="ATP-dep_Helicase_C"/>
</dbReference>
<dbReference type="AlphaFoldDB" id="A0A928V5Z7"/>
<evidence type="ECO:0000256" key="11">
    <source>
        <dbReference type="ARBA" id="ARBA00023204"/>
    </source>
</evidence>
<dbReference type="Pfam" id="PF00270">
    <property type="entry name" value="DEAD"/>
    <property type="match status" value="1"/>
</dbReference>
<evidence type="ECO:0000256" key="10">
    <source>
        <dbReference type="ARBA" id="ARBA00023125"/>
    </source>
</evidence>
<dbReference type="GO" id="GO:0046872">
    <property type="term" value="F:metal ion binding"/>
    <property type="evidence" value="ECO:0007669"/>
    <property type="project" value="UniProtKB-KW"/>
</dbReference>
<evidence type="ECO:0000256" key="3">
    <source>
        <dbReference type="ARBA" id="ARBA00022741"/>
    </source>
</evidence>
<name>A0A928V5Z7_9GAMM</name>
<proteinExistence type="inferred from homology"/>
<keyword evidence="7" id="KW-0067">ATP-binding</keyword>
<evidence type="ECO:0000256" key="9">
    <source>
        <dbReference type="ARBA" id="ARBA00023014"/>
    </source>
</evidence>
<keyword evidence="6 15" id="KW-0347">Helicase</keyword>
<dbReference type="InterPro" id="IPR045028">
    <property type="entry name" value="DinG/Rad3-like"/>
</dbReference>
<keyword evidence="16" id="KW-1185">Reference proteome</keyword>
<evidence type="ECO:0000313" key="15">
    <source>
        <dbReference type="EMBL" id="MBE8717815.1"/>
    </source>
</evidence>
<sequence>MFAGNKPKQVAIKTLVEFAAKTGSLDRRFTPAPTGLEGIEGHRKVTGSRHADYQTEVTLSLIWDDITFRGRADGYDPQAHCIEEIKTFYGDVERIPENHRNLHWAQAKCYGWLYCAQHQCEEIAISLIYFDLAHEQEYPLEETWSALDLQEHFETLAKKYCAWQAQLNQRQQQLHGWLEKLQFPYGEMHSSQRLMAEAVYKAAATGRVVMAEAPTGTGKTLAALFPALKAMPRTPVDKIFYLTAKTTGKQLALDNIQLISSDKTPLRTLELTAQEKACLEPDKQCRGDECPYALDFYNKLETARQTAFNEPVLDKSTLNRLAFEFEICPFYLSMEMSRWVDIVVADVNYFFDGSPLLLALTNEFDWKPYLLVDESHNLIDRGRGMYTSSLYRADVLTAKKQAPTALKKPLEKINKAWLMLLKSLPDVDTDLVQLDVMPEKLGQALLELSNVYIEFLQKNPDHPVQEGILREVFFAALGYQRLVEIFDEDFCVDMQVPGSKQEVLTLRNLIPAHQLAARLAFAHCACFFSATLHPAHYYQTLLGLPDDTVHIKVPSPFQAKQLRVHVANQVSTRYRDRQAAISPICDIIQQQLDDQPGNALIFFSSYDFLQQAEKNLRQCLKDRDIQLLVQSRRMSEQDRENFIAQFNQHNNLLGLAVLGGAFSEGVDLAGDALKGVFIATLGLPQVNPINEHLRNVMQEKFGQGYDFTYTYPGIQKVIQAAGRVIRKTSDSGYLWLLDQRFQQPQIAALLPEWWHNEENPPHG</sequence>
<evidence type="ECO:0000256" key="1">
    <source>
        <dbReference type="ARBA" id="ARBA00022485"/>
    </source>
</evidence>
<protein>
    <submittedName>
        <fullName evidence="15">ATP-dependent DNA helicase</fullName>
    </submittedName>
</protein>
<organism evidence="15 16">
    <name type="scientific">Cellvibrio polysaccharolyticus</name>
    <dbReference type="NCBI Taxonomy" id="2082724"/>
    <lineage>
        <taxon>Bacteria</taxon>
        <taxon>Pseudomonadati</taxon>
        <taxon>Pseudomonadota</taxon>
        <taxon>Gammaproteobacteria</taxon>
        <taxon>Cellvibrionales</taxon>
        <taxon>Cellvibrionaceae</taxon>
        <taxon>Cellvibrio</taxon>
    </lineage>
</organism>
<keyword evidence="5" id="KW-0378">Hydrolase</keyword>
<accession>A0A928V5Z7</accession>
<dbReference type="PANTHER" id="PTHR11472:SF34">
    <property type="entry name" value="REGULATOR OF TELOMERE ELONGATION HELICASE 1"/>
    <property type="match status" value="1"/>
</dbReference>
<evidence type="ECO:0000256" key="5">
    <source>
        <dbReference type="ARBA" id="ARBA00022801"/>
    </source>
</evidence>
<keyword evidence="12" id="KW-0413">Isomerase</keyword>